<dbReference type="Proteomes" id="UP000702209">
    <property type="component" value="Unassembled WGS sequence"/>
</dbReference>
<keyword evidence="2" id="KW-1185">Reference proteome</keyword>
<organism evidence="1 2">
    <name type="scientific">Nocardia amamiensis</name>
    <dbReference type="NCBI Taxonomy" id="404578"/>
    <lineage>
        <taxon>Bacteria</taxon>
        <taxon>Bacillati</taxon>
        <taxon>Actinomycetota</taxon>
        <taxon>Actinomycetes</taxon>
        <taxon>Mycobacteriales</taxon>
        <taxon>Nocardiaceae</taxon>
        <taxon>Nocardia</taxon>
    </lineage>
</organism>
<dbReference type="EMBL" id="JADLQX010000097">
    <property type="protein sequence ID" value="MBF6302994.1"/>
    <property type="molecule type" value="Genomic_DNA"/>
</dbReference>
<name>A0ABS0D2F0_9NOCA</name>
<protein>
    <submittedName>
        <fullName evidence="1">Uncharacterized protein</fullName>
    </submittedName>
</protein>
<proteinExistence type="predicted"/>
<accession>A0ABS0D2F0</accession>
<gene>
    <name evidence="1" type="ORF">IU459_36635</name>
</gene>
<reference evidence="1 2" key="1">
    <citation type="submission" date="2020-10" db="EMBL/GenBank/DDBJ databases">
        <title>Identification of Nocardia species via Next-generation sequencing and recognition of intraspecies genetic diversity.</title>
        <authorList>
            <person name="Li P."/>
            <person name="Li P."/>
            <person name="Lu B."/>
        </authorList>
    </citation>
    <scope>NUCLEOTIDE SEQUENCE [LARGE SCALE GENOMIC DNA]</scope>
    <source>
        <strain evidence="1 2">BJ06-0157</strain>
    </source>
</reference>
<comment type="caution">
    <text evidence="1">The sequence shown here is derived from an EMBL/GenBank/DDBJ whole genome shotgun (WGS) entry which is preliminary data.</text>
</comment>
<evidence type="ECO:0000313" key="2">
    <source>
        <dbReference type="Proteomes" id="UP000702209"/>
    </source>
</evidence>
<evidence type="ECO:0000313" key="1">
    <source>
        <dbReference type="EMBL" id="MBF6302994.1"/>
    </source>
</evidence>
<sequence>MLGQLYHCLHTHQTYDPTKAFGELAKQGILAPIAGETERDWTASTVIRAGEF</sequence>
<dbReference type="RefSeq" id="WP_195134171.1">
    <property type="nucleotide sequence ID" value="NZ_JADLQX010000097.1"/>
</dbReference>